<keyword evidence="1" id="KW-1133">Transmembrane helix</keyword>
<keyword evidence="1" id="KW-0812">Transmembrane</keyword>
<feature type="transmembrane region" description="Helical" evidence="1">
    <location>
        <begin position="240"/>
        <end position="258"/>
    </location>
</feature>
<sequence length="518" mass="59989">MILWSRRRQGESRFWCRLFFSLLRDRMMRRIHKYIGLPIAAFTLWMTASGIVLNHREWFSTIEVSRHWLPDDYQYRNWNRGFIKGALRPDHSRTLFYGNEGIWESRPGEPLVEQTEGLLPGADQRRIHRLVQAPDSLIYAASSFHLYRLDPRQEKQIWERVVLPAHEGLITDLEHQGDTLVVLTRSGYLMADMSERPIRFQYATLPDSPDLPAHRSLFETFWELHSGDLFGLAGRLTVDGLGLLLSFIGISGFLIWGYKKLIRSRKRNGKRPSLPLAQQFGWQYRQHNLFGKRLLIPLLILTFTGACLRPPLLILLSKVRTSPVPFTTMDSDNPWHERLRSIRYDRQEQTWLLYTSEGFFTAPTLTTPARKIPLVPPVSIMGINVLEPLEDGQWLVGSFSGLFQWDRERGDVTDLYTGKAPLPRKIPISEQMISGAALDDEWILFDYNKGATSLQGTTRFPDMPDRLADRPMALWNLALEMHTGRYFTCLGDWSLIYPFLLGACLFAVLLSGWKIRKK</sequence>
<feature type="transmembrane region" description="Helical" evidence="1">
    <location>
        <begin position="495"/>
        <end position="513"/>
    </location>
</feature>
<dbReference type="InterPro" id="IPR011047">
    <property type="entry name" value="Quinoprotein_ADH-like_sf"/>
</dbReference>
<protein>
    <submittedName>
        <fullName evidence="2">PepSY domain-containing protein</fullName>
    </submittedName>
</protein>
<reference evidence="2" key="1">
    <citation type="journal article" date="2021" name="PeerJ">
        <title>Extensive microbial diversity within the chicken gut microbiome revealed by metagenomics and culture.</title>
        <authorList>
            <person name="Gilroy R."/>
            <person name="Ravi A."/>
            <person name="Getino M."/>
            <person name="Pursley I."/>
            <person name="Horton D.L."/>
            <person name="Alikhan N.F."/>
            <person name="Baker D."/>
            <person name="Gharbi K."/>
            <person name="Hall N."/>
            <person name="Watson M."/>
            <person name="Adriaenssens E.M."/>
            <person name="Foster-Nyarko E."/>
            <person name="Jarju S."/>
            <person name="Secka A."/>
            <person name="Antonio M."/>
            <person name="Oren A."/>
            <person name="Chaudhuri R.R."/>
            <person name="La Ragione R."/>
            <person name="Hildebrand F."/>
            <person name="Pallen M.J."/>
        </authorList>
    </citation>
    <scope>NUCLEOTIDE SEQUENCE</scope>
    <source>
        <strain evidence="2">ChiGjej6B6-14162</strain>
    </source>
</reference>
<accession>A0A9D2BF48</accession>
<dbReference type="Pfam" id="PF03929">
    <property type="entry name" value="PepSY_TM"/>
    <property type="match status" value="1"/>
</dbReference>
<organism evidence="2 3">
    <name type="scientific">Candidatus Parabacteroides intestinipullorum</name>
    <dbReference type="NCBI Taxonomy" id="2838723"/>
    <lineage>
        <taxon>Bacteria</taxon>
        <taxon>Pseudomonadati</taxon>
        <taxon>Bacteroidota</taxon>
        <taxon>Bacteroidia</taxon>
        <taxon>Bacteroidales</taxon>
        <taxon>Tannerellaceae</taxon>
        <taxon>Parabacteroides</taxon>
    </lineage>
</organism>
<comment type="caution">
    <text evidence="2">The sequence shown here is derived from an EMBL/GenBank/DDBJ whole genome shotgun (WGS) entry which is preliminary data.</text>
</comment>
<dbReference type="InterPro" id="IPR005625">
    <property type="entry name" value="PepSY-ass_TM"/>
</dbReference>
<dbReference type="EMBL" id="DXEL01000024">
    <property type="protein sequence ID" value="HIX73931.1"/>
    <property type="molecule type" value="Genomic_DNA"/>
</dbReference>
<reference evidence="2" key="2">
    <citation type="submission" date="2021-04" db="EMBL/GenBank/DDBJ databases">
        <authorList>
            <person name="Gilroy R."/>
        </authorList>
    </citation>
    <scope>NUCLEOTIDE SEQUENCE</scope>
    <source>
        <strain evidence="2">ChiGjej6B6-14162</strain>
    </source>
</reference>
<proteinExistence type="predicted"/>
<dbReference type="PANTHER" id="PTHR34219">
    <property type="entry name" value="IRON-REGULATED INNER MEMBRANE PROTEIN-RELATED"/>
    <property type="match status" value="1"/>
</dbReference>
<gene>
    <name evidence="2" type="ORF">H9977_02650</name>
</gene>
<name>A0A9D2BF48_9BACT</name>
<dbReference type="SUPFAM" id="SSF50998">
    <property type="entry name" value="Quinoprotein alcohol dehydrogenase-like"/>
    <property type="match status" value="1"/>
</dbReference>
<feature type="transmembrane region" description="Helical" evidence="1">
    <location>
        <begin position="294"/>
        <end position="316"/>
    </location>
</feature>
<evidence type="ECO:0000313" key="3">
    <source>
        <dbReference type="Proteomes" id="UP000886740"/>
    </source>
</evidence>
<keyword evidence="1" id="KW-0472">Membrane</keyword>
<evidence type="ECO:0000256" key="1">
    <source>
        <dbReference type="SAM" id="Phobius"/>
    </source>
</evidence>
<feature type="transmembrane region" description="Helical" evidence="1">
    <location>
        <begin position="34"/>
        <end position="53"/>
    </location>
</feature>
<dbReference type="AlphaFoldDB" id="A0A9D2BF48"/>
<dbReference type="Proteomes" id="UP000886740">
    <property type="component" value="Unassembled WGS sequence"/>
</dbReference>
<evidence type="ECO:0000313" key="2">
    <source>
        <dbReference type="EMBL" id="HIX73931.1"/>
    </source>
</evidence>